<dbReference type="PANTHER" id="PTHR44591:SF3">
    <property type="entry name" value="RESPONSE REGULATORY DOMAIN-CONTAINING PROTEIN"/>
    <property type="match status" value="1"/>
</dbReference>
<organism evidence="4 5">
    <name type="scientific">Novosphingobium capsulatum</name>
    <dbReference type="NCBI Taxonomy" id="13688"/>
    <lineage>
        <taxon>Bacteria</taxon>
        <taxon>Pseudomonadati</taxon>
        <taxon>Pseudomonadota</taxon>
        <taxon>Alphaproteobacteria</taxon>
        <taxon>Sphingomonadales</taxon>
        <taxon>Sphingomonadaceae</taxon>
        <taxon>Novosphingobium</taxon>
    </lineage>
</organism>
<dbReference type="Gene3D" id="1.10.10.60">
    <property type="entry name" value="Homeodomain-like"/>
    <property type="match status" value="1"/>
</dbReference>
<dbReference type="Pfam" id="PF02954">
    <property type="entry name" value="HTH_8"/>
    <property type="match status" value="1"/>
</dbReference>
<dbReference type="Pfam" id="PF00072">
    <property type="entry name" value="Response_reg"/>
    <property type="match status" value="1"/>
</dbReference>
<feature type="domain" description="Response regulatory" evidence="3">
    <location>
        <begin position="18"/>
        <end position="132"/>
    </location>
</feature>
<keyword evidence="5" id="KW-1185">Reference proteome</keyword>
<dbReference type="InterPro" id="IPR002197">
    <property type="entry name" value="HTH_Fis"/>
</dbReference>
<evidence type="ECO:0000256" key="1">
    <source>
        <dbReference type="ARBA" id="ARBA00022553"/>
    </source>
</evidence>
<name>A0ABU1MHQ7_9SPHN</name>
<reference evidence="4 5" key="1">
    <citation type="submission" date="2023-07" db="EMBL/GenBank/DDBJ databases">
        <title>Sorghum-associated microbial communities from plants grown in Nebraska, USA.</title>
        <authorList>
            <person name="Schachtman D."/>
        </authorList>
    </citation>
    <scope>NUCLEOTIDE SEQUENCE [LARGE SCALE GENOMIC DNA]</scope>
    <source>
        <strain evidence="4 5">DS1027</strain>
    </source>
</reference>
<evidence type="ECO:0000313" key="5">
    <source>
        <dbReference type="Proteomes" id="UP001184150"/>
    </source>
</evidence>
<dbReference type="SUPFAM" id="SSF46689">
    <property type="entry name" value="Homeodomain-like"/>
    <property type="match status" value="1"/>
</dbReference>
<proteinExistence type="predicted"/>
<gene>
    <name evidence="4" type="ORF">J2792_000720</name>
</gene>
<dbReference type="PRINTS" id="PR01590">
    <property type="entry name" value="HTHFIS"/>
</dbReference>
<keyword evidence="1 2" id="KW-0597">Phosphoprotein</keyword>
<accession>A0ABU1MHQ7</accession>
<dbReference type="InterPro" id="IPR050595">
    <property type="entry name" value="Bact_response_regulator"/>
</dbReference>
<dbReference type="Gene3D" id="3.40.50.2300">
    <property type="match status" value="1"/>
</dbReference>
<protein>
    <submittedName>
        <fullName evidence="4">Two-component system response regulator RegA</fullName>
    </submittedName>
</protein>
<dbReference type="PANTHER" id="PTHR44591">
    <property type="entry name" value="STRESS RESPONSE REGULATOR PROTEIN 1"/>
    <property type="match status" value="1"/>
</dbReference>
<feature type="modified residue" description="4-aspartylphosphate" evidence="2">
    <location>
        <position position="67"/>
    </location>
</feature>
<dbReference type="CDD" id="cd17563">
    <property type="entry name" value="REC_RegA-like"/>
    <property type="match status" value="1"/>
</dbReference>
<dbReference type="Proteomes" id="UP001184150">
    <property type="component" value="Unassembled WGS sequence"/>
</dbReference>
<dbReference type="InterPro" id="IPR011006">
    <property type="entry name" value="CheY-like_superfamily"/>
</dbReference>
<evidence type="ECO:0000259" key="3">
    <source>
        <dbReference type="PROSITE" id="PS50110"/>
    </source>
</evidence>
<dbReference type="EMBL" id="JAVDRD010000001">
    <property type="protein sequence ID" value="MDR6509880.1"/>
    <property type="molecule type" value="Genomic_DNA"/>
</dbReference>
<dbReference type="SUPFAM" id="SSF52172">
    <property type="entry name" value="CheY-like"/>
    <property type="match status" value="1"/>
</dbReference>
<comment type="caution">
    <text evidence="4">The sequence shown here is derived from an EMBL/GenBank/DDBJ whole genome shotgun (WGS) entry which is preliminary data.</text>
</comment>
<dbReference type="SMART" id="SM00448">
    <property type="entry name" value="REC"/>
    <property type="match status" value="1"/>
</dbReference>
<sequence>MNMLDPELELTAQDEALPLVIVEDDPAFARTLRRSFERRGYAVEHAASPDELEVLLDAHDFQFAVVDLKLGTGSGLTCVQMLAERDPETRIVVLTGFASIATAVEAIKLGAAHYLAKPANTDDIEEAFGRVGGDPTVPLDTRKTSIKTVEWEYIHSTLVECDFNISEAARRLGMHRRTLARKLEKRPLR</sequence>
<dbReference type="PROSITE" id="PS50110">
    <property type="entry name" value="RESPONSE_REGULATORY"/>
    <property type="match status" value="1"/>
</dbReference>
<evidence type="ECO:0000313" key="4">
    <source>
        <dbReference type="EMBL" id="MDR6509880.1"/>
    </source>
</evidence>
<dbReference type="InterPro" id="IPR009057">
    <property type="entry name" value="Homeodomain-like_sf"/>
</dbReference>
<evidence type="ECO:0000256" key="2">
    <source>
        <dbReference type="PROSITE-ProRule" id="PRU00169"/>
    </source>
</evidence>
<dbReference type="InterPro" id="IPR001789">
    <property type="entry name" value="Sig_transdc_resp-reg_receiver"/>
</dbReference>